<dbReference type="SUPFAM" id="SSF51735">
    <property type="entry name" value="NAD(P)-binding Rossmann-fold domains"/>
    <property type="match status" value="1"/>
</dbReference>
<dbReference type="EMBL" id="LR796423">
    <property type="protein sequence ID" value="CAB4143514.1"/>
    <property type="molecule type" value="Genomic_DNA"/>
</dbReference>
<dbReference type="PANTHER" id="PTHR43000">
    <property type="entry name" value="DTDP-D-GLUCOSE 4,6-DEHYDRATASE-RELATED"/>
    <property type="match status" value="1"/>
</dbReference>
<dbReference type="Gene3D" id="3.40.50.720">
    <property type="entry name" value="NAD(P)-binding Rossmann-like Domain"/>
    <property type="match status" value="1"/>
</dbReference>
<reference evidence="2" key="1">
    <citation type="submission" date="2020-04" db="EMBL/GenBank/DDBJ databases">
        <authorList>
            <person name="Chiriac C."/>
            <person name="Salcher M."/>
            <person name="Ghai R."/>
            <person name="Kavagutti S V."/>
        </authorList>
    </citation>
    <scope>NUCLEOTIDE SEQUENCE</scope>
</reference>
<evidence type="ECO:0000313" key="2">
    <source>
        <dbReference type="EMBL" id="CAB4143514.1"/>
    </source>
</evidence>
<sequence length="342" mass="38821">MSKTILVTGGAGFIAHHVIDTILSTTDWNIVSLDRLDYSGNLNRLNEVVMSYPEQERKRVRVVHHDLKAELNPQIRQLVGPVDYVAHLAAGSHVDRSIDYPMEFILDNVVGTANILEFARQQDNLERFIYFSTDEIFGPAPEGVKYKENDRYNSTNPYSASKAGGEEIVVAYENTYKLPAIITHTMNVFGERQHPEKYVPLCIKRTRDGELITIHSNPEKTKAGSRHYIHAADVADALMFLLNYNGIDQLEKDYGGAKCQKFNIVGAEELDNLQLAQIIADAQGKTLNYEMVDFHSQRPGHDLRYALDGSKMKTMGWTPQPVRDRLNQVINWSLDNNRWLMA</sequence>
<dbReference type="Gene3D" id="3.90.25.10">
    <property type="entry name" value="UDP-galactose 4-epimerase, domain 1"/>
    <property type="match status" value="1"/>
</dbReference>
<protein>
    <submittedName>
        <fullName evidence="2">RfbB dTDP-D-glucose 4,6-dehydratase</fullName>
    </submittedName>
</protein>
<organism evidence="2">
    <name type="scientific">uncultured Caudovirales phage</name>
    <dbReference type="NCBI Taxonomy" id="2100421"/>
    <lineage>
        <taxon>Viruses</taxon>
        <taxon>Duplodnaviria</taxon>
        <taxon>Heunggongvirae</taxon>
        <taxon>Uroviricota</taxon>
        <taxon>Caudoviricetes</taxon>
        <taxon>Peduoviridae</taxon>
        <taxon>Maltschvirus</taxon>
        <taxon>Maltschvirus maltsch</taxon>
    </lineage>
</organism>
<dbReference type="Pfam" id="PF16363">
    <property type="entry name" value="GDP_Man_Dehyd"/>
    <property type="match status" value="1"/>
</dbReference>
<evidence type="ECO:0000259" key="1">
    <source>
        <dbReference type="Pfam" id="PF16363"/>
    </source>
</evidence>
<dbReference type="InterPro" id="IPR036291">
    <property type="entry name" value="NAD(P)-bd_dom_sf"/>
</dbReference>
<proteinExistence type="predicted"/>
<dbReference type="InterPro" id="IPR016040">
    <property type="entry name" value="NAD(P)-bd_dom"/>
</dbReference>
<gene>
    <name evidence="2" type="ORF">UFOVP447_166</name>
</gene>
<accession>A0A6J5M9X2</accession>
<name>A0A6J5M9X2_9CAUD</name>
<feature type="domain" description="NAD(P)-binding" evidence="1">
    <location>
        <begin position="6"/>
        <end position="320"/>
    </location>
</feature>